<dbReference type="Pfam" id="PF18758">
    <property type="entry name" value="KDZ"/>
    <property type="match status" value="1"/>
</dbReference>
<dbReference type="EMBL" id="AMQN01027238">
    <property type="status" value="NOT_ANNOTATED_CDS"/>
    <property type="molecule type" value="Genomic_DNA"/>
</dbReference>
<accession>R7U317</accession>
<reference evidence="3" key="1">
    <citation type="submission" date="2012-12" db="EMBL/GenBank/DDBJ databases">
        <authorList>
            <person name="Hellsten U."/>
            <person name="Grimwood J."/>
            <person name="Chapman J.A."/>
            <person name="Shapiro H."/>
            <person name="Aerts A."/>
            <person name="Otillar R.P."/>
            <person name="Terry A.Y."/>
            <person name="Boore J.L."/>
            <person name="Simakov O."/>
            <person name="Marletaz F."/>
            <person name="Cho S.-J."/>
            <person name="Edsinger-Gonzales E."/>
            <person name="Havlak P."/>
            <person name="Kuo D.-H."/>
            <person name="Larsson T."/>
            <person name="Lv J."/>
            <person name="Arendt D."/>
            <person name="Savage R."/>
            <person name="Osoegawa K."/>
            <person name="de Jong P."/>
            <person name="Lindberg D.R."/>
            <person name="Seaver E.C."/>
            <person name="Weisblat D.A."/>
            <person name="Putnam N.H."/>
            <person name="Grigoriev I.V."/>
            <person name="Rokhsar D.S."/>
        </authorList>
    </citation>
    <scope>NUCLEOTIDE SEQUENCE</scope>
    <source>
        <strain evidence="3">I ESC-2004</strain>
    </source>
</reference>
<dbReference type="OMA" id="SAMWSES"/>
<dbReference type="Proteomes" id="UP000014760">
    <property type="component" value="Unassembled WGS sequence"/>
</dbReference>
<sequence>MKHGERYGYPTVLLKDIMSSASADTEFKITYDIACVFSKYVKKRNLLDSERCSWAVPVFHGYGHIASCQVSFSPRRIPGFGLLDGEAIERLWSYLRRFAKITKEMTPGHRLNLLSQGLDHFSKKKEDRLDKWLVERVIASEGQLDLCSADNASLQQKYKVPLTDLTLNEMISEEQEQFKKTPTSASGRGWRSQYIKDLLKWYSLRYSLDVL</sequence>
<reference evidence="2" key="3">
    <citation type="submission" date="2015-06" db="UniProtKB">
        <authorList>
            <consortium name="EnsemblMetazoa"/>
        </authorList>
    </citation>
    <scope>IDENTIFICATION</scope>
</reference>
<keyword evidence="3" id="KW-1185">Reference proteome</keyword>
<proteinExistence type="predicted"/>
<dbReference type="AlphaFoldDB" id="R7U317"/>
<dbReference type="EMBL" id="KB308260">
    <property type="protein sequence ID" value="ELT98066.1"/>
    <property type="molecule type" value="Genomic_DNA"/>
</dbReference>
<protein>
    <submittedName>
        <fullName evidence="1 2">Uncharacterized protein</fullName>
    </submittedName>
</protein>
<dbReference type="OrthoDB" id="10063408at2759"/>
<dbReference type="PANTHER" id="PTHR33096:SF1">
    <property type="entry name" value="CXC1-LIKE CYSTEINE CLUSTER ASSOCIATED WITH KDZ TRANSPOSASES DOMAIN-CONTAINING PROTEIN"/>
    <property type="match status" value="1"/>
</dbReference>
<evidence type="ECO:0000313" key="2">
    <source>
        <dbReference type="EnsemblMetazoa" id="CapteP203517"/>
    </source>
</evidence>
<evidence type="ECO:0000313" key="1">
    <source>
        <dbReference type="EMBL" id="ELT98066.1"/>
    </source>
</evidence>
<dbReference type="STRING" id="283909.R7U317"/>
<dbReference type="PANTHER" id="PTHR33096">
    <property type="entry name" value="CXC2 DOMAIN-CONTAINING PROTEIN"/>
    <property type="match status" value="1"/>
</dbReference>
<reference evidence="1 3" key="2">
    <citation type="journal article" date="2013" name="Nature">
        <title>Insights into bilaterian evolution from three spiralian genomes.</title>
        <authorList>
            <person name="Simakov O."/>
            <person name="Marletaz F."/>
            <person name="Cho S.J."/>
            <person name="Edsinger-Gonzales E."/>
            <person name="Havlak P."/>
            <person name="Hellsten U."/>
            <person name="Kuo D.H."/>
            <person name="Larsson T."/>
            <person name="Lv J."/>
            <person name="Arendt D."/>
            <person name="Savage R."/>
            <person name="Osoegawa K."/>
            <person name="de Jong P."/>
            <person name="Grimwood J."/>
            <person name="Chapman J.A."/>
            <person name="Shapiro H."/>
            <person name="Aerts A."/>
            <person name="Otillar R.P."/>
            <person name="Terry A.Y."/>
            <person name="Boore J.L."/>
            <person name="Grigoriev I.V."/>
            <person name="Lindberg D.R."/>
            <person name="Seaver E.C."/>
            <person name="Weisblat D.A."/>
            <person name="Putnam N.H."/>
            <person name="Rokhsar D.S."/>
        </authorList>
    </citation>
    <scope>NUCLEOTIDE SEQUENCE</scope>
    <source>
        <strain evidence="1 3">I ESC-2004</strain>
    </source>
</reference>
<gene>
    <name evidence="1" type="ORF">CAPTEDRAFT_203517</name>
</gene>
<organism evidence="1">
    <name type="scientific">Capitella teleta</name>
    <name type="common">Polychaete worm</name>
    <dbReference type="NCBI Taxonomy" id="283909"/>
    <lineage>
        <taxon>Eukaryota</taxon>
        <taxon>Metazoa</taxon>
        <taxon>Spiralia</taxon>
        <taxon>Lophotrochozoa</taxon>
        <taxon>Annelida</taxon>
        <taxon>Polychaeta</taxon>
        <taxon>Sedentaria</taxon>
        <taxon>Scolecida</taxon>
        <taxon>Capitellidae</taxon>
        <taxon>Capitella</taxon>
    </lineage>
</organism>
<dbReference type="EnsemblMetazoa" id="CapteT203517">
    <property type="protein sequence ID" value="CapteP203517"/>
    <property type="gene ID" value="CapteG203517"/>
</dbReference>
<evidence type="ECO:0000313" key="3">
    <source>
        <dbReference type="Proteomes" id="UP000014760"/>
    </source>
</evidence>
<name>R7U317_CAPTE</name>
<dbReference type="InterPro" id="IPR040521">
    <property type="entry name" value="KDZ"/>
</dbReference>
<dbReference type="HOGENOM" id="CLU_1305907_0_0_1"/>